<dbReference type="AlphaFoldDB" id="A0A2W5DC12"/>
<gene>
    <name evidence="2" type="ORF">DI603_22265</name>
</gene>
<name>A0A2W5DC12_9BURK</name>
<proteinExistence type="predicted"/>
<dbReference type="InterPro" id="IPR012902">
    <property type="entry name" value="N_methyl_site"/>
</dbReference>
<reference evidence="2 3" key="1">
    <citation type="submission" date="2017-08" db="EMBL/GenBank/DDBJ databases">
        <title>Infants hospitalized years apart are colonized by the same room-sourced microbial strains.</title>
        <authorList>
            <person name="Brooks B."/>
            <person name="Olm M.R."/>
            <person name="Firek B.A."/>
            <person name="Baker R."/>
            <person name="Thomas B.C."/>
            <person name="Morowitz M.J."/>
            <person name="Banfield J.F."/>
        </authorList>
    </citation>
    <scope>NUCLEOTIDE SEQUENCE [LARGE SCALE GENOMIC DNA]</scope>
    <source>
        <strain evidence="2">S2_012_000_R2_81</strain>
    </source>
</reference>
<organism evidence="2 3">
    <name type="scientific">Roseateles depolymerans</name>
    <dbReference type="NCBI Taxonomy" id="76731"/>
    <lineage>
        <taxon>Bacteria</taxon>
        <taxon>Pseudomonadati</taxon>
        <taxon>Pseudomonadota</taxon>
        <taxon>Betaproteobacteria</taxon>
        <taxon>Burkholderiales</taxon>
        <taxon>Sphaerotilaceae</taxon>
        <taxon>Roseateles</taxon>
    </lineage>
</organism>
<comment type="caution">
    <text evidence="2">The sequence shown here is derived from an EMBL/GenBank/DDBJ whole genome shotgun (WGS) entry which is preliminary data.</text>
</comment>
<dbReference type="Proteomes" id="UP000249633">
    <property type="component" value="Unassembled WGS sequence"/>
</dbReference>
<evidence type="ECO:0000313" key="3">
    <source>
        <dbReference type="Proteomes" id="UP000249633"/>
    </source>
</evidence>
<protein>
    <recommendedName>
        <fullName evidence="4">Prepilin-type N-terminal cleavage/methylation domain-containing protein</fullName>
    </recommendedName>
</protein>
<keyword evidence="1" id="KW-1133">Transmembrane helix</keyword>
<dbReference type="InterPro" id="IPR045584">
    <property type="entry name" value="Pilin-like"/>
</dbReference>
<dbReference type="EMBL" id="QFOD01000032">
    <property type="protein sequence ID" value="PZP27294.1"/>
    <property type="molecule type" value="Genomic_DNA"/>
</dbReference>
<evidence type="ECO:0000256" key="1">
    <source>
        <dbReference type="SAM" id="Phobius"/>
    </source>
</evidence>
<keyword evidence="1" id="KW-0472">Membrane</keyword>
<accession>A0A2W5DC12</accession>
<dbReference type="NCBIfam" id="TIGR02532">
    <property type="entry name" value="IV_pilin_GFxxxE"/>
    <property type="match status" value="1"/>
</dbReference>
<evidence type="ECO:0000313" key="2">
    <source>
        <dbReference type="EMBL" id="PZP27294.1"/>
    </source>
</evidence>
<sequence length="146" mass="16109">MMRISVSCRPDWLRLRSNGFTLLELLVVMAVIGLLTALVAPNLQRLVGATERSTRRDAVIADLAGLSYRAYVLGESFELRNGHLAELLRDGNPILAVPEGWRVDLPESIRFNYSGWCSGGVVRLIPPDQGPEVVELLPPACDLKRS</sequence>
<dbReference type="Pfam" id="PF07963">
    <property type="entry name" value="N_methyl"/>
    <property type="match status" value="1"/>
</dbReference>
<evidence type="ECO:0008006" key="4">
    <source>
        <dbReference type="Google" id="ProtNLM"/>
    </source>
</evidence>
<dbReference type="Gene3D" id="3.30.700.10">
    <property type="entry name" value="Glycoprotein, Type 4 Pilin"/>
    <property type="match status" value="1"/>
</dbReference>
<dbReference type="SUPFAM" id="SSF54523">
    <property type="entry name" value="Pili subunits"/>
    <property type="match status" value="1"/>
</dbReference>
<keyword evidence="1" id="KW-0812">Transmembrane</keyword>
<feature type="transmembrane region" description="Helical" evidence="1">
    <location>
        <begin position="20"/>
        <end position="40"/>
    </location>
</feature>